<reference evidence="1" key="1">
    <citation type="journal article" date="2020" name="mSystems">
        <title>Genome- and Community-Level Interaction Insights into Carbon Utilization and Element Cycling Functions of Hydrothermarchaeota in Hydrothermal Sediment.</title>
        <authorList>
            <person name="Zhou Z."/>
            <person name="Liu Y."/>
            <person name="Xu W."/>
            <person name="Pan J."/>
            <person name="Luo Z.H."/>
            <person name="Li M."/>
        </authorList>
    </citation>
    <scope>NUCLEOTIDE SEQUENCE [LARGE SCALE GENOMIC DNA]</scope>
    <source>
        <strain evidence="1">SpSt-637</strain>
    </source>
</reference>
<dbReference type="AlphaFoldDB" id="A0A7C4JJZ3"/>
<evidence type="ECO:0000313" key="1">
    <source>
        <dbReference type="EMBL" id="HGQ64754.1"/>
    </source>
</evidence>
<gene>
    <name evidence="1" type="ORF">ENU08_05860</name>
</gene>
<accession>A0A7C4JJZ3</accession>
<sequence length="69" mass="8223">MFIKRKIAFKIVEYLKSKVKATDKELYELLSKEFNISYNQLLSLLMQLEIEGVITVYEGKDYIIILKKF</sequence>
<name>A0A7C4JJZ3_9CREN</name>
<comment type="caution">
    <text evidence="1">The sequence shown here is derived from an EMBL/GenBank/DDBJ whole genome shotgun (WGS) entry which is preliminary data.</text>
</comment>
<protein>
    <recommendedName>
        <fullName evidence="2">Winged helix-turn-helix domain-containing protein</fullName>
    </recommendedName>
</protein>
<proteinExistence type="predicted"/>
<dbReference type="EMBL" id="DTBD01000050">
    <property type="protein sequence ID" value="HGQ64754.1"/>
    <property type="molecule type" value="Genomic_DNA"/>
</dbReference>
<organism evidence="1">
    <name type="scientific">Ignisphaera aggregans</name>
    <dbReference type="NCBI Taxonomy" id="334771"/>
    <lineage>
        <taxon>Archaea</taxon>
        <taxon>Thermoproteota</taxon>
        <taxon>Thermoprotei</taxon>
        <taxon>Desulfurococcales</taxon>
        <taxon>Desulfurococcaceae</taxon>
        <taxon>Ignisphaera</taxon>
    </lineage>
</organism>
<evidence type="ECO:0008006" key="2">
    <source>
        <dbReference type="Google" id="ProtNLM"/>
    </source>
</evidence>